<dbReference type="InterPro" id="IPR028005">
    <property type="entry name" value="AcTrfase_ESCO_Znf_dom"/>
</dbReference>
<evidence type="ECO:0008006" key="14">
    <source>
        <dbReference type="Google" id="ProtNLM"/>
    </source>
</evidence>
<evidence type="ECO:0000256" key="2">
    <source>
        <dbReference type="ARBA" id="ARBA00005816"/>
    </source>
</evidence>
<evidence type="ECO:0000256" key="1">
    <source>
        <dbReference type="ARBA" id="ARBA00004123"/>
    </source>
</evidence>
<dbReference type="PANTHER" id="PTHR45884">
    <property type="entry name" value="N-ACETYLTRANSFERASE ECO"/>
    <property type="match status" value="1"/>
</dbReference>
<evidence type="ECO:0000256" key="5">
    <source>
        <dbReference type="ARBA" id="ARBA00022771"/>
    </source>
</evidence>
<organism evidence="12 13">
    <name type="scientific">Pristionchus mayeri</name>
    <dbReference type="NCBI Taxonomy" id="1317129"/>
    <lineage>
        <taxon>Eukaryota</taxon>
        <taxon>Metazoa</taxon>
        <taxon>Ecdysozoa</taxon>
        <taxon>Nematoda</taxon>
        <taxon>Chromadorea</taxon>
        <taxon>Rhabditida</taxon>
        <taxon>Rhabditina</taxon>
        <taxon>Diplogasteromorpha</taxon>
        <taxon>Diplogasteroidea</taxon>
        <taxon>Neodiplogasteridae</taxon>
        <taxon>Pristionchus</taxon>
    </lineage>
</organism>
<dbReference type="GO" id="GO:0005634">
    <property type="term" value="C:nucleus"/>
    <property type="evidence" value="ECO:0007669"/>
    <property type="project" value="UniProtKB-SubCell"/>
</dbReference>
<accession>A0AAN4ZN67</accession>
<name>A0AAN4ZN67_9BILA</name>
<dbReference type="Pfam" id="PF13878">
    <property type="entry name" value="zf-C2H2_3"/>
    <property type="match status" value="1"/>
</dbReference>
<keyword evidence="3" id="KW-0808">Transferase</keyword>
<dbReference type="GO" id="GO:0008270">
    <property type="term" value="F:zinc ion binding"/>
    <property type="evidence" value="ECO:0007669"/>
    <property type="project" value="UniProtKB-KW"/>
</dbReference>
<dbReference type="GO" id="GO:0000785">
    <property type="term" value="C:chromatin"/>
    <property type="evidence" value="ECO:0007669"/>
    <property type="project" value="TreeGrafter"/>
</dbReference>
<feature type="domain" description="N-acetyltransferase ESCO acetyl-transferase" evidence="11">
    <location>
        <begin position="237"/>
        <end position="303"/>
    </location>
</feature>
<dbReference type="InterPro" id="IPR028009">
    <property type="entry name" value="ESCO_Acetyltransf_dom"/>
</dbReference>
<dbReference type="AlphaFoldDB" id="A0AAN4ZN67"/>
<comment type="similarity">
    <text evidence="2">Belongs to the acetyltransferase family. ECO subfamily.</text>
</comment>
<comment type="subcellular location">
    <subcellularLocation>
        <location evidence="1">Nucleus</location>
    </subcellularLocation>
</comment>
<dbReference type="GO" id="GO:0007064">
    <property type="term" value="P:mitotic sister chromatid cohesion"/>
    <property type="evidence" value="ECO:0007669"/>
    <property type="project" value="TreeGrafter"/>
</dbReference>
<evidence type="ECO:0000256" key="9">
    <source>
        <dbReference type="ARBA" id="ARBA00023315"/>
    </source>
</evidence>
<gene>
    <name evidence="12" type="ORF">PMAYCL1PPCAC_12524</name>
</gene>
<keyword evidence="13" id="KW-1185">Reference proteome</keyword>
<dbReference type="Pfam" id="PF13880">
    <property type="entry name" value="Acetyltransf_13"/>
    <property type="match status" value="1"/>
</dbReference>
<proteinExistence type="inferred from homology"/>
<keyword evidence="7" id="KW-0539">Nucleus</keyword>
<comment type="caution">
    <text evidence="12">The sequence shown here is derived from an EMBL/GenBank/DDBJ whole genome shotgun (WGS) entry which is preliminary data.</text>
</comment>
<dbReference type="EMBL" id="BTRK01000003">
    <property type="protein sequence ID" value="GMR42329.1"/>
    <property type="molecule type" value="Genomic_DNA"/>
</dbReference>
<reference evidence="13" key="1">
    <citation type="submission" date="2022-10" db="EMBL/GenBank/DDBJ databases">
        <title>Genome assembly of Pristionchus species.</title>
        <authorList>
            <person name="Yoshida K."/>
            <person name="Sommer R.J."/>
        </authorList>
    </citation>
    <scope>NUCLEOTIDE SEQUENCE [LARGE SCALE GENOMIC DNA]</scope>
    <source>
        <strain evidence="13">RS5460</strain>
    </source>
</reference>
<keyword evidence="9" id="KW-0012">Acyltransferase</keyword>
<evidence type="ECO:0000256" key="6">
    <source>
        <dbReference type="ARBA" id="ARBA00022833"/>
    </source>
</evidence>
<keyword evidence="8" id="KW-0131">Cell cycle</keyword>
<evidence type="ECO:0000256" key="7">
    <source>
        <dbReference type="ARBA" id="ARBA00023242"/>
    </source>
</evidence>
<dbReference type="Proteomes" id="UP001328107">
    <property type="component" value="Unassembled WGS sequence"/>
</dbReference>
<protein>
    <recommendedName>
        <fullName evidence="14">N-acetyltransferase ECO1</fullName>
    </recommendedName>
</protein>
<evidence type="ECO:0000259" key="11">
    <source>
        <dbReference type="Pfam" id="PF13880"/>
    </source>
</evidence>
<feature type="non-terminal residue" evidence="12">
    <location>
        <position position="330"/>
    </location>
</feature>
<evidence type="ECO:0000313" key="13">
    <source>
        <dbReference type="Proteomes" id="UP001328107"/>
    </source>
</evidence>
<keyword evidence="6" id="KW-0862">Zinc</keyword>
<evidence type="ECO:0000256" key="8">
    <source>
        <dbReference type="ARBA" id="ARBA00023306"/>
    </source>
</evidence>
<sequence length="330" mass="36916">MSGGSQKTIFDFIPGKVKRNPVVLFESPASVSKKRRISRELVGQTALDAGQARIGAQRCEKCEMVYSLDVEADVAEHKNFCSGAERRKSLVVERRTLDGWVKKVLSLHKGHPTYPETGTCVVVLKVERGCSVDNLKEKVEEVVRNQVNVSLGYTEEGSMWDTTLSSSYSCLTPSTSTLPSNTPYSRISPYVRPQRKAYMAVARDEKGICSIAGVVLAEVVSRAIDVDGEKMVRADKLMGVNRLWVNEEMRGRGIAKTMVDVARESFYSLAIPRSRVVFSEPTKDGERFARSYVKDGEGRLLVYNLGNGEKWKEMMKNAFDMRRRSQPITV</sequence>
<dbReference type="PANTHER" id="PTHR45884:SF2">
    <property type="entry name" value="N-ACETYLTRANSFERASE ECO"/>
    <property type="match status" value="1"/>
</dbReference>
<keyword evidence="5" id="KW-0863">Zinc-finger</keyword>
<keyword evidence="4" id="KW-0479">Metal-binding</keyword>
<evidence type="ECO:0000256" key="3">
    <source>
        <dbReference type="ARBA" id="ARBA00022679"/>
    </source>
</evidence>
<evidence type="ECO:0000313" key="12">
    <source>
        <dbReference type="EMBL" id="GMR42329.1"/>
    </source>
</evidence>
<dbReference type="GO" id="GO:0061733">
    <property type="term" value="F:protein-lysine-acetyltransferase activity"/>
    <property type="evidence" value="ECO:0007669"/>
    <property type="project" value="TreeGrafter"/>
</dbReference>
<feature type="domain" description="N-acetyltransferase ESCO zinc-finger" evidence="10">
    <location>
        <begin position="44"/>
        <end position="82"/>
    </location>
</feature>
<evidence type="ECO:0000256" key="4">
    <source>
        <dbReference type="ARBA" id="ARBA00022723"/>
    </source>
</evidence>
<evidence type="ECO:0000259" key="10">
    <source>
        <dbReference type="Pfam" id="PF13878"/>
    </source>
</evidence>